<proteinExistence type="predicted"/>
<name>A0AA39FTG0_MICHY</name>
<dbReference type="AlphaFoldDB" id="A0AA39FTG0"/>
<reference evidence="1" key="2">
    <citation type="submission" date="2023-03" db="EMBL/GenBank/DDBJ databases">
        <authorList>
            <person name="Inwood S.N."/>
            <person name="Skelly J.G."/>
            <person name="Guhlin J."/>
            <person name="Harrop T.W.R."/>
            <person name="Goldson S.G."/>
            <person name="Dearden P.K."/>
        </authorList>
    </citation>
    <scope>NUCLEOTIDE SEQUENCE</scope>
    <source>
        <strain evidence="1">Lincoln</strain>
        <tissue evidence="1">Whole body</tissue>
    </source>
</reference>
<evidence type="ECO:0000313" key="1">
    <source>
        <dbReference type="EMBL" id="KAK0174979.1"/>
    </source>
</evidence>
<sequence length="143" mass="16436">MEIQEHDNQPAILLLNSLFKSFQNYCGAMAAPDELPKPEILKIEIIDEAGVGKQKIEHHDSGAMLARKGESRLARTTRTLKSLRFQQDGQKSCCANENKHVDRYAFSISINFKEIMKSFEHLEIHVHQPFVYKNVNRRLKKAS</sequence>
<evidence type="ECO:0000313" key="2">
    <source>
        <dbReference type="Proteomes" id="UP001168972"/>
    </source>
</evidence>
<gene>
    <name evidence="1" type="ORF">PV327_008765</name>
</gene>
<accession>A0AA39FTG0</accession>
<keyword evidence="2" id="KW-1185">Reference proteome</keyword>
<dbReference type="EMBL" id="JAQQBR010000005">
    <property type="protein sequence ID" value="KAK0174979.1"/>
    <property type="molecule type" value="Genomic_DNA"/>
</dbReference>
<organism evidence="1 2">
    <name type="scientific">Microctonus hyperodae</name>
    <name type="common">Parasitoid wasp</name>
    <dbReference type="NCBI Taxonomy" id="165561"/>
    <lineage>
        <taxon>Eukaryota</taxon>
        <taxon>Metazoa</taxon>
        <taxon>Ecdysozoa</taxon>
        <taxon>Arthropoda</taxon>
        <taxon>Hexapoda</taxon>
        <taxon>Insecta</taxon>
        <taxon>Pterygota</taxon>
        <taxon>Neoptera</taxon>
        <taxon>Endopterygota</taxon>
        <taxon>Hymenoptera</taxon>
        <taxon>Apocrita</taxon>
        <taxon>Ichneumonoidea</taxon>
        <taxon>Braconidae</taxon>
        <taxon>Euphorinae</taxon>
        <taxon>Microctonus</taxon>
    </lineage>
</organism>
<comment type="caution">
    <text evidence="1">The sequence shown here is derived from an EMBL/GenBank/DDBJ whole genome shotgun (WGS) entry which is preliminary data.</text>
</comment>
<protein>
    <submittedName>
        <fullName evidence="1">Uncharacterized protein</fullName>
    </submittedName>
</protein>
<reference evidence="1" key="1">
    <citation type="journal article" date="2023" name="bioRxiv">
        <title>Scaffold-level genome assemblies of two parasitoid biocontrol wasps reveal the parthenogenesis mechanism and an associated novel virus.</title>
        <authorList>
            <person name="Inwood S."/>
            <person name="Skelly J."/>
            <person name="Guhlin J."/>
            <person name="Harrop T."/>
            <person name="Goldson S."/>
            <person name="Dearden P."/>
        </authorList>
    </citation>
    <scope>NUCLEOTIDE SEQUENCE</scope>
    <source>
        <strain evidence="1">Lincoln</strain>
        <tissue evidence="1">Whole body</tissue>
    </source>
</reference>
<dbReference type="Proteomes" id="UP001168972">
    <property type="component" value="Unassembled WGS sequence"/>
</dbReference>